<dbReference type="Proteomes" id="UP000471640">
    <property type="component" value="Unassembled WGS sequence"/>
</dbReference>
<dbReference type="NCBIfam" id="TIGR00305">
    <property type="entry name" value="putative toxin-antitoxin system toxin component, PIN family"/>
    <property type="match status" value="1"/>
</dbReference>
<evidence type="ECO:0000313" key="3">
    <source>
        <dbReference type="EMBL" id="NEX23818.1"/>
    </source>
</evidence>
<dbReference type="EMBL" id="JAAIJR010000342">
    <property type="protein sequence ID" value="NEX23818.1"/>
    <property type="molecule type" value="Genomic_DNA"/>
</dbReference>
<sequence length="153" mass="16730">MRVVVDTNVFVSGLINPRGAPGAVDAVIEGRITPVFSSETLAELQDVLARPRLQRFLRKRPSTTSPLSQRGARGDFGRDRSHREIIDGRSLSRAAIRPEALLARLDLIADLVTPGTVAEHIRDPKDAPFVALATTRPAPDLIVTGDSDFERDR</sequence>
<proteinExistence type="predicted"/>
<dbReference type="SMART" id="SM00670">
    <property type="entry name" value="PINc"/>
    <property type="match status" value="1"/>
</dbReference>
<evidence type="ECO:0000256" key="1">
    <source>
        <dbReference type="SAM" id="MobiDB-lite"/>
    </source>
</evidence>
<reference evidence="3 4" key="2">
    <citation type="submission" date="2020-02" db="EMBL/GenBank/DDBJ databases">
        <title>Genome sequences of Thiorhodococcus mannitoliphagus and Thiorhodococcus minor, purple sulfur photosynthetic bacteria in the gammaproteobacterial family, Chromatiaceae.</title>
        <authorList>
            <person name="Aviles F.A."/>
            <person name="Meyer T.E."/>
            <person name="Kyndt J.A."/>
        </authorList>
    </citation>
    <scope>NUCLEOTIDE SEQUENCE [LARGE SCALE GENOMIC DNA]</scope>
    <source>
        <strain evidence="3 4">DSM 18266</strain>
    </source>
</reference>
<gene>
    <name evidence="3" type="ORF">G3480_26770</name>
</gene>
<protein>
    <submittedName>
        <fullName evidence="3">Putative toxin-antitoxin system toxin component, PIN family</fullName>
    </submittedName>
</protein>
<feature type="domain" description="PIN" evidence="2">
    <location>
        <begin position="1"/>
        <end position="151"/>
    </location>
</feature>
<dbReference type="PANTHER" id="PTHR34610:SF3">
    <property type="entry name" value="SSL7007 PROTEIN"/>
    <property type="match status" value="1"/>
</dbReference>
<dbReference type="InterPro" id="IPR002716">
    <property type="entry name" value="PIN_dom"/>
</dbReference>
<dbReference type="AlphaFoldDB" id="A0A6P1E057"/>
<keyword evidence="4" id="KW-1185">Reference proteome</keyword>
<name>A0A6P1E057_9GAMM</name>
<comment type="caution">
    <text evidence="3">The sequence shown here is derived from an EMBL/GenBank/DDBJ whole genome shotgun (WGS) entry which is preliminary data.</text>
</comment>
<accession>A0A6P1E057</accession>
<dbReference type="PANTHER" id="PTHR34610">
    <property type="entry name" value="SSL7007 PROTEIN"/>
    <property type="match status" value="1"/>
</dbReference>
<dbReference type="Pfam" id="PF13470">
    <property type="entry name" value="PIN_3"/>
    <property type="match status" value="1"/>
</dbReference>
<feature type="region of interest" description="Disordered" evidence="1">
    <location>
        <begin position="58"/>
        <end position="79"/>
    </location>
</feature>
<organism evidence="3 4">
    <name type="scientific">Thiorhodococcus mannitoliphagus</name>
    <dbReference type="NCBI Taxonomy" id="329406"/>
    <lineage>
        <taxon>Bacteria</taxon>
        <taxon>Pseudomonadati</taxon>
        <taxon>Pseudomonadota</taxon>
        <taxon>Gammaproteobacteria</taxon>
        <taxon>Chromatiales</taxon>
        <taxon>Chromatiaceae</taxon>
        <taxon>Thiorhodococcus</taxon>
    </lineage>
</organism>
<evidence type="ECO:0000313" key="4">
    <source>
        <dbReference type="Proteomes" id="UP000471640"/>
    </source>
</evidence>
<dbReference type="InterPro" id="IPR002850">
    <property type="entry name" value="PIN_toxin-like"/>
</dbReference>
<dbReference type="RefSeq" id="WP_164657225.1">
    <property type="nucleotide sequence ID" value="NZ_JAAIJR010000342.1"/>
</dbReference>
<dbReference type="InterPro" id="IPR029060">
    <property type="entry name" value="PIN-like_dom_sf"/>
</dbReference>
<dbReference type="SUPFAM" id="SSF88723">
    <property type="entry name" value="PIN domain-like"/>
    <property type="match status" value="1"/>
</dbReference>
<evidence type="ECO:0000259" key="2">
    <source>
        <dbReference type="SMART" id="SM00670"/>
    </source>
</evidence>
<reference evidence="4" key="1">
    <citation type="journal article" date="2020" name="Microbiol. Resour. Announc.">
        <title>Draft Genome Sequences of Thiorhodococcus mannitoliphagus and Thiorhodococcus minor, Purple Sulfur Photosynthetic Bacteria in the Gammaproteobacterial Family Chromatiaceae.</title>
        <authorList>
            <person name="Aviles F.A."/>
            <person name="Meyer T.E."/>
            <person name="Kyndt J.A."/>
        </authorList>
    </citation>
    <scope>NUCLEOTIDE SEQUENCE [LARGE SCALE GENOMIC DNA]</scope>
    <source>
        <strain evidence="4">DSM 18266</strain>
    </source>
</reference>